<dbReference type="Proteomes" id="UP000272942">
    <property type="component" value="Unassembled WGS sequence"/>
</dbReference>
<proteinExistence type="predicted"/>
<dbReference type="OrthoDB" id="2161974at2759"/>
<keyword evidence="2" id="KW-1185">Reference proteome</keyword>
<reference evidence="1 2" key="1">
    <citation type="submission" date="2018-11" db="EMBL/GenBank/DDBJ databases">
        <authorList>
            <consortium name="Pathogen Informatics"/>
        </authorList>
    </citation>
    <scope>NUCLEOTIDE SEQUENCE [LARGE SCALE GENOMIC DNA]</scope>
    <source>
        <strain evidence="1 2">Egypt</strain>
    </source>
</reference>
<protein>
    <submittedName>
        <fullName evidence="1">Uncharacterized protein</fullName>
    </submittedName>
</protein>
<gene>
    <name evidence="1" type="ORF">ECPE_LOCUS1132</name>
</gene>
<name>A0A3P8GGQ5_9TREM</name>
<evidence type="ECO:0000313" key="2">
    <source>
        <dbReference type="Proteomes" id="UP000272942"/>
    </source>
</evidence>
<accession>A0A3P8GGQ5</accession>
<sequence>MSPGKQLTDSGPTIRSYTLQCNQCSGINNSKVIRYKPLVRGDEEVTRMEFAPSSRSQPDYGDPAAWIHRSNQSNPPSDCEITWFAVVHLDGSANCFMPETGNSNHPSRPIPSESVQLNLLSFETLIPMDLLRDYLRQMREHRLVVLCGPTGTRKTRILHKVAELLVQE</sequence>
<dbReference type="EMBL" id="UZAN01005485">
    <property type="protein sequence ID" value="VDP33543.1"/>
    <property type="molecule type" value="Genomic_DNA"/>
</dbReference>
<dbReference type="AlphaFoldDB" id="A0A3P8GGQ5"/>
<evidence type="ECO:0000313" key="1">
    <source>
        <dbReference type="EMBL" id="VDP33543.1"/>
    </source>
</evidence>
<organism evidence="1 2">
    <name type="scientific">Echinostoma caproni</name>
    <dbReference type="NCBI Taxonomy" id="27848"/>
    <lineage>
        <taxon>Eukaryota</taxon>
        <taxon>Metazoa</taxon>
        <taxon>Spiralia</taxon>
        <taxon>Lophotrochozoa</taxon>
        <taxon>Platyhelminthes</taxon>
        <taxon>Trematoda</taxon>
        <taxon>Digenea</taxon>
        <taxon>Plagiorchiida</taxon>
        <taxon>Echinostomata</taxon>
        <taxon>Echinostomatoidea</taxon>
        <taxon>Echinostomatidae</taxon>
        <taxon>Echinostoma</taxon>
    </lineage>
</organism>